<feature type="transmembrane region" description="Helical" evidence="7">
    <location>
        <begin position="75"/>
        <end position="93"/>
    </location>
</feature>
<feature type="transmembrane region" description="Helical" evidence="7">
    <location>
        <begin position="40"/>
        <end position="63"/>
    </location>
</feature>
<feature type="transmembrane region" description="Helical" evidence="7">
    <location>
        <begin position="131"/>
        <end position="150"/>
    </location>
</feature>
<dbReference type="GO" id="GO:0022857">
    <property type="term" value="F:transmembrane transporter activity"/>
    <property type="evidence" value="ECO:0007669"/>
    <property type="project" value="InterPro"/>
</dbReference>
<keyword evidence="6 7" id="KW-0472">Membrane</keyword>
<dbReference type="GO" id="GO:0005886">
    <property type="term" value="C:plasma membrane"/>
    <property type="evidence" value="ECO:0007669"/>
    <property type="project" value="UniProtKB-SubCell"/>
</dbReference>
<feature type="transmembrane region" description="Helical" evidence="7">
    <location>
        <begin position="212"/>
        <end position="234"/>
    </location>
</feature>
<dbReference type="Gene3D" id="1.20.1250.20">
    <property type="entry name" value="MFS general substrate transporter like domains"/>
    <property type="match status" value="1"/>
</dbReference>
<keyword evidence="2" id="KW-0813">Transport</keyword>
<keyword evidence="5 7" id="KW-1133">Transmembrane helix</keyword>
<dbReference type="Gene3D" id="3.30.70.100">
    <property type="match status" value="1"/>
</dbReference>
<evidence type="ECO:0000313" key="10">
    <source>
        <dbReference type="Proteomes" id="UP000231632"/>
    </source>
</evidence>
<gene>
    <name evidence="9" type="ORF">MMIC_P0996</name>
</gene>
<evidence type="ECO:0000256" key="3">
    <source>
        <dbReference type="ARBA" id="ARBA00022475"/>
    </source>
</evidence>
<keyword evidence="10" id="KW-1185">Reference proteome</keyword>
<organism evidence="9 10">
    <name type="scientific">Mariprofundus micogutta</name>
    <dbReference type="NCBI Taxonomy" id="1921010"/>
    <lineage>
        <taxon>Bacteria</taxon>
        <taxon>Pseudomonadati</taxon>
        <taxon>Pseudomonadota</taxon>
        <taxon>Candidatius Mariprofundia</taxon>
        <taxon>Mariprofundales</taxon>
        <taxon>Mariprofundaceae</taxon>
        <taxon>Mariprofundus</taxon>
    </lineage>
</organism>
<feature type="transmembrane region" description="Helical" evidence="7">
    <location>
        <begin position="277"/>
        <end position="295"/>
    </location>
</feature>
<protein>
    <submittedName>
        <fullName evidence="9">Inner membrane transport protein YajR</fullName>
    </submittedName>
</protein>
<evidence type="ECO:0000256" key="4">
    <source>
        <dbReference type="ARBA" id="ARBA00022692"/>
    </source>
</evidence>
<evidence type="ECO:0000256" key="1">
    <source>
        <dbReference type="ARBA" id="ARBA00004651"/>
    </source>
</evidence>
<dbReference type="EMBL" id="BDFD01000006">
    <property type="protein sequence ID" value="GAV20035.1"/>
    <property type="molecule type" value="Genomic_DNA"/>
</dbReference>
<evidence type="ECO:0000259" key="8">
    <source>
        <dbReference type="PROSITE" id="PS50850"/>
    </source>
</evidence>
<feature type="domain" description="Major facilitator superfamily (MFS) profile" evidence="8">
    <location>
        <begin position="8"/>
        <end position="389"/>
    </location>
</feature>
<proteinExistence type="predicted"/>
<dbReference type="AlphaFoldDB" id="A0A1L8CMB2"/>
<accession>A0A1L8CMB2</accession>
<dbReference type="SUPFAM" id="SSF103473">
    <property type="entry name" value="MFS general substrate transporter"/>
    <property type="match status" value="1"/>
</dbReference>
<dbReference type="PANTHER" id="PTHR23517">
    <property type="entry name" value="RESISTANCE PROTEIN MDTM, PUTATIVE-RELATED-RELATED"/>
    <property type="match status" value="1"/>
</dbReference>
<sequence length="455" mass="48829">MNSAEKNSVFSIAGIYGLRMLGLFLILPVFALYAEGLEGVTPTLIGLALGIYGFTMAMLQIPFGWLSDRIGRKPVIAAGLLIFAVGSVVAAMADTIWMVIIGRALQGSGAIAAAMMALLADLTREEVRTKAMATVGITIGMSFTVALIAGPLLSSWIGVDGIFWLTAVLALLSIAVLFKLVPDPEKLSTHRDVEAVPGEFGRILRNGQLLRLDVGIFILHGIIMSLFVALPFVLRDHLSIEAHDHPWVYLPVLLVAVGFMVPLIIMAEKKGKMKQVFLLSIGLIALACLMLALWHDSMISVIAALLLFFIAYNVLEATLPSLISRMAPIDAKGTAMGVYSTSQFFGAFIGGAVGGWCYGQFDVQGIFFSTALFALLWLFVAMGMQMPVMRSSVMAHVESDVDADTLESNILALAGVFEAKVVPEENTVFLRVDKKVYDADALNALLNPASQAAEG</sequence>
<reference evidence="9 10" key="1">
    <citation type="journal article" date="2017" name="Arch. Microbiol.">
        <title>Mariprofundus micogutta sp. nov., a novel iron-oxidizing zetaproteobacterium isolated from a deep-sea hydrothermal field at the Bayonnaise knoll of the Izu-Ogasawara arc, and a description of Mariprofundales ord. nov. and Zetaproteobacteria classis nov.</title>
        <authorList>
            <person name="Makita H."/>
            <person name="Tanaka E."/>
            <person name="Mitsunobu S."/>
            <person name="Miyazaki M."/>
            <person name="Nunoura T."/>
            <person name="Uematsu K."/>
            <person name="Takaki Y."/>
            <person name="Nishi S."/>
            <person name="Shimamura S."/>
            <person name="Takai K."/>
        </authorList>
    </citation>
    <scope>NUCLEOTIDE SEQUENCE [LARGE SCALE GENOMIC DNA]</scope>
    <source>
        <strain evidence="9 10">ET2</strain>
    </source>
</reference>
<evidence type="ECO:0000256" key="2">
    <source>
        <dbReference type="ARBA" id="ARBA00022448"/>
    </source>
</evidence>
<dbReference type="InterPro" id="IPR036259">
    <property type="entry name" value="MFS_trans_sf"/>
</dbReference>
<evidence type="ECO:0000256" key="5">
    <source>
        <dbReference type="ARBA" id="ARBA00022989"/>
    </source>
</evidence>
<feature type="transmembrane region" description="Helical" evidence="7">
    <location>
        <begin position="301"/>
        <end position="323"/>
    </location>
</feature>
<feature type="transmembrane region" description="Helical" evidence="7">
    <location>
        <begin position="12"/>
        <end position="34"/>
    </location>
</feature>
<dbReference type="PANTHER" id="PTHR23517:SF2">
    <property type="entry name" value="MULTIDRUG RESISTANCE PROTEIN MDTH"/>
    <property type="match status" value="1"/>
</dbReference>
<comment type="caution">
    <text evidence="9">The sequence shown here is derived from an EMBL/GenBank/DDBJ whole genome shotgun (WGS) entry which is preliminary data.</text>
</comment>
<dbReference type="RefSeq" id="WP_072659350.1">
    <property type="nucleotide sequence ID" value="NZ_BDFD01000006.1"/>
</dbReference>
<dbReference type="InterPro" id="IPR011701">
    <property type="entry name" value="MFS"/>
</dbReference>
<feature type="transmembrane region" description="Helical" evidence="7">
    <location>
        <begin position="367"/>
        <end position="384"/>
    </location>
</feature>
<dbReference type="InterPro" id="IPR050171">
    <property type="entry name" value="MFS_Transporters"/>
</dbReference>
<feature type="transmembrane region" description="Helical" evidence="7">
    <location>
        <begin position="99"/>
        <end position="119"/>
    </location>
</feature>
<evidence type="ECO:0000313" key="9">
    <source>
        <dbReference type="EMBL" id="GAV20035.1"/>
    </source>
</evidence>
<evidence type="ECO:0000256" key="6">
    <source>
        <dbReference type="ARBA" id="ARBA00023136"/>
    </source>
</evidence>
<feature type="transmembrane region" description="Helical" evidence="7">
    <location>
        <begin position="246"/>
        <end position="265"/>
    </location>
</feature>
<feature type="transmembrane region" description="Helical" evidence="7">
    <location>
        <begin position="344"/>
        <end position="361"/>
    </location>
</feature>
<keyword evidence="4 7" id="KW-0812">Transmembrane</keyword>
<dbReference type="STRING" id="1921010.MMIC_P0996"/>
<keyword evidence="3" id="KW-1003">Cell membrane</keyword>
<dbReference type="Pfam" id="PF07690">
    <property type="entry name" value="MFS_1"/>
    <property type="match status" value="1"/>
</dbReference>
<dbReference type="CDD" id="cd17472">
    <property type="entry name" value="MFS_YajR_like"/>
    <property type="match status" value="1"/>
</dbReference>
<dbReference type="PROSITE" id="PS50850">
    <property type="entry name" value="MFS"/>
    <property type="match status" value="1"/>
</dbReference>
<comment type="subcellular location">
    <subcellularLocation>
        <location evidence="1">Cell membrane</location>
        <topology evidence="1">Multi-pass membrane protein</topology>
    </subcellularLocation>
</comment>
<name>A0A1L8CMB2_9PROT</name>
<feature type="transmembrane region" description="Helical" evidence="7">
    <location>
        <begin position="162"/>
        <end position="181"/>
    </location>
</feature>
<evidence type="ECO:0000256" key="7">
    <source>
        <dbReference type="SAM" id="Phobius"/>
    </source>
</evidence>
<dbReference type="Proteomes" id="UP000231632">
    <property type="component" value="Unassembled WGS sequence"/>
</dbReference>
<dbReference type="OrthoDB" id="5293387at2"/>
<dbReference type="InterPro" id="IPR020846">
    <property type="entry name" value="MFS_dom"/>
</dbReference>